<name>A0A0C9ZP97_9AGAM</name>
<dbReference type="HOGENOM" id="CLU_1168299_0_0_1"/>
<keyword evidence="2" id="KW-1185">Reference proteome</keyword>
<reference evidence="1 2" key="1">
    <citation type="submission" date="2014-04" db="EMBL/GenBank/DDBJ databases">
        <authorList>
            <consortium name="DOE Joint Genome Institute"/>
            <person name="Kuo A."/>
            <person name="Kohler A."/>
            <person name="Costa M.D."/>
            <person name="Nagy L.G."/>
            <person name="Floudas D."/>
            <person name="Copeland A."/>
            <person name="Barry K.W."/>
            <person name="Cichocki N."/>
            <person name="Veneault-Fourrey C."/>
            <person name="LaButti K."/>
            <person name="Lindquist E.A."/>
            <person name="Lipzen A."/>
            <person name="Lundell T."/>
            <person name="Morin E."/>
            <person name="Murat C."/>
            <person name="Sun H."/>
            <person name="Tunlid A."/>
            <person name="Henrissat B."/>
            <person name="Grigoriev I.V."/>
            <person name="Hibbett D.S."/>
            <person name="Martin F."/>
            <person name="Nordberg H.P."/>
            <person name="Cantor M.N."/>
            <person name="Hua S.X."/>
        </authorList>
    </citation>
    <scope>NUCLEOTIDE SEQUENCE [LARGE SCALE GENOMIC DNA]</scope>
    <source>
        <strain evidence="1 2">441</strain>
    </source>
</reference>
<dbReference type="EMBL" id="KN833750">
    <property type="protein sequence ID" value="KIK21578.1"/>
    <property type="molecule type" value="Genomic_DNA"/>
</dbReference>
<sequence>MENYVFTFPPVSFDSSSDFTCPVPQTLTSYDYRNPSQVPFPPNAVQLAPEPLTVLHASDGYLALDLALLAISLPQPKLSLTSETPSTSKSTPSNATLEPAATVLSTCPNSGVPGGRNGEIIVAKPAGNKSTWAARNPGWPVTQPRQPLTTVEKEHHSAHAASRQISAAQRKDRDVLLNEAIRKLSDEFEAKVQVVATTHNVTQEKVKKLLGGHKYYRNPRGMQLANAIIHDKAHEVNEGRACGEKLTLQQIRGLARADPKYQDMTQDEKDELLHALTEYRALKNTS</sequence>
<evidence type="ECO:0000313" key="2">
    <source>
        <dbReference type="Proteomes" id="UP000054018"/>
    </source>
</evidence>
<protein>
    <submittedName>
        <fullName evidence="1">Uncharacterized protein</fullName>
    </submittedName>
</protein>
<gene>
    <name evidence="1" type="ORF">PISMIDRAFT_12203</name>
</gene>
<evidence type="ECO:0000313" key="1">
    <source>
        <dbReference type="EMBL" id="KIK21578.1"/>
    </source>
</evidence>
<proteinExistence type="predicted"/>
<reference evidence="2" key="2">
    <citation type="submission" date="2015-01" db="EMBL/GenBank/DDBJ databases">
        <title>Evolutionary Origins and Diversification of the Mycorrhizal Mutualists.</title>
        <authorList>
            <consortium name="DOE Joint Genome Institute"/>
            <consortium name="Mycorrhizal Genomics Consortium"/>
            <person name="Kohler A."/>
            <person name="Kuo A."/>
            <person name="Nagy L.G."/>
            <person name="Floudas D."/>
            <person name="Copeland A."/>
            <person name="Barry K.W."/>
            <person name="Cichocki N."/>
            <person name="Veneault-Fourrey C."/>
            <person name="LaButti K."/>
            <person name="Lindquist E.A."/>
            <person name="Lipzen A."/>
            <person name="Lundell T."/>
            <person name="Morin E."/>
            <person name="Murat C."/>
            <person name="Riley R."/>
            <person name="Ohm R."/>
            <person name="Sun H."/>
            <person name="Tunlid A."/>
            <person name="Henrissat B."/>
            <person name="Grigoriev I.V."/>
            <person name="Hibbett D.S."/>
            <person name="Martin F."/>
        </authorList>
    </citation>
    <scope>NUCLEOTIDE SEQUENCE [LARGE SCALE GENOMIC DNA]</scope>
    <source>
        <strain evidence="2">441</strain>
    </source>
</reference>
<dbReference type="AlphaFoldDB" id="A0A0C9ZP97"/>
<dbReference type="OrthoDB" id="3247681at2759"/>
<feature type="non-terminal residue" evidence="1">
    <location>
        <position position="1"/>
    </location>
</feature>
<accession>A0A0C9ZP97</accession>
<organism evidence="1 2">
    <name type="scientific">Pisolithus microcarpus 441</name>
    <dbReference type="NCBI Taxonomy" id="765257"/>
    <lineage>
        <taxon>Eukaryota</taxon>
        <taxon>Fungi</taxon>
        <taxon>Dikarya</taxon>
        <taxon>Basidiomycota</taxon>
        <taxon>Agaricomycotina</taxon>
        <taxon>Agaricomycetes</taxon>
        <taxon>Agaricomycetidae</taxon>
        <taxon>Boletales</taxon>
        <taxon>Sclerodermatineae</taxon>
        <taxon>Pisolithaceae</taxon>
        <taxon>Pisolithus</taxon>
    </lineage>
</organism>
<dbReference type="Proteomes" id="UP000054018">
    <property type="component" value="Unassembled WGS sequence"/>
</dbReference>